<evidence type="ECO:0000256" key="2">
    <source>
        <dbReference type="ARBA" id="ARBA00007005"/>
    </source>
</evidence>
<sequence>MTDIFSWNQDAGGVVTVTMDDPTQSANTMSERFIEQLPRLVDRIEAGRDEIAGVIVTSAKETFFAGGDLGLMMRATRDDYAGTRAMLDGVKAALRRLELLGRPVVAAINGAALGGGYEIALACHHRVALDSRAVKVGLPEVTLGLLPGGGGTTRTVRMFGLQTALEKLLLTGRQFSAAEALEQGLVDELAADREAMLASARRWITGNPDARQPWDRPGYRLPGGTPSSPALWATLPTMPALLRKKAQGGPNQAAESLLSAAVEGAQVDFDSAQVVESRYCADLICGQVSANIIQGMFFDPQAIKKGASRPAGYPPHSAGKVVVLGAGMMGAGIAYVSAKAGLDVVLKDVSIEAATRGKGYSERLLDKAVAAGRTTPEQRAAVLGRIRPTVDIGDARGADLVVEAVFEDPELKKRAIAEVLPYLAAGAVVASNTSTLPITDLADAVRDPADFIGLHFFSPVDRMRLLEIVVGEKTSDETLAKAVDIARQIGKTPIVVNDSRGFFTSRVILEFVNEALALVGEGVPAASVEQAATQAGYPVGALALVDELTLTLARTIREQTRAGQRASGAEPPIHPAWGVLDRMVDELGRPGRSSGAGFYQYQDGRKAGLWPGLRDAFGGRNTDIPLVDMQERMLFAEALDAIRCLDSGVLRSVADANVGSILGIGFPVWTGGVLQYVNQYEGGLSGFVARARELAGRYGERFTPPPSLVARAETGELYR</sequence>
<evidence type="ECO:0000256" key="1">
    <source>
        <dbReference type="ARBA" id="ARBA00005005"/>
    </source>
</evidence>
<gene>
    <name evidence="13" type="ORF">RB614_23295</name>
</gene>
<dbReference type="SUPFAM" id="SSF52096">
    <property type="entry name" value="ClpP/crotonase"/>
    <property type="match status" value="1"/>
</dbReference>
<evidence type="ECO:0000256" key="4">
    <source>
        <dbReference type="ARBA" id="ARBA00022963"/>
    </source>
</evidence>
<comment type="catalytic activity">
    <reaction evidence="10">
        <text>a (3S)-3-hydroxyacyl-CoA + NAD(+) = a 3-oxoacyl-CoA + NADH + H(+)</text>
        <dbReference type="Rhea" id="RHEA:22432"/>
        <dbReference type="ChEBI" id="CHEBI:15378"/>
        <dbReference type="ChEBI" id="CHEBI:57318"/>
        <dbReference type="ChEBI" id="CHEBI:57540"/>
        <dbReference type="ChEBI" id="CHEBI:57945"/>
        <dbReference type="ChEBI" id="CHEBI:90726"/>
        <dbReference type="EC" id="1.1.1.35"/>
    </reaction>
</comment>
<dbReference type="Proteomes" id="UP001230908">
    <property type="component" value="Unassembled WGS sequence"/>
</dbReference>
<comment type="similarity">
    <text evidence="2">In the central section; belongs to the 3-hydroxyacyl-CoA dehydrogenase family.</text>
</comment>
<keyword evidence="5" id="KW-0560">Oxidoreductase</keyword>
<proteinExistence type="inferred from homology"/>
<organism evidence="13 14">
    <name type="scientific">Phytohabitans maris</name>
    <dbReference type="NCBI Taxonomy" id="3071409"/>
    <lineage>
        <taxon>Bacteria</taxon>
        <taxon>Bacillati</taxon>
        <taxon>Actinomycetota</taxon>
        <taxon>Actinomycetes</taxon>
        <taxon>Micromonosporales</taxon>
        <taxon>Micromonosporaceae</taxon>
    </lineage>
</organism>
<evidence type="ECO:0000256" key="7">
    <source>
        <dbReference type="ARBA" id="ARBA00023098"/>
    </source>
</evidence>
<evidence type="ECO:0000256" key="6">
    <source>
        <dbReference type="ARBA" id="ARBA00023027"/>
    </source>
</evidence>
<evidence type="ECO:0000259" key="11">
    <source>
        <dbReference type="Pfam" id="PF00725"/>
    </source>
</evidence>
<dbReference type="Pfam" id="PF02737">
    <property type="entry name" value="3HCDH_N"/>
    <property type="match status" value="1"/>
</dbReference>
<dbReference type="Gene3D" id="3.90.226.10">
    <property type="entry name" value="2-enoyl-CoA Hydratase, Chain A, domain 1"/>
    <property type="match status" value="1"/>
</dbReference>
<dbReference type="Pfam" id="PF00378">
    <property type="entry name" value="ECH_1"/>
    <property type="match status" value="1"/>
</dbReference>
<dbReference type="InterPro" id="IPR036291">
    <property type="entry name" value="NAD(P)-bd_dom_sf"/>
</dbReference>
<evidence type="ECO:0000256" key="10">
    <source>
        <dbReference type="ARBA" id="ARBA00049556"/>
    </source>
</evidence>
<evidence type="ECO:0000256" key="9">
    <source>
        <dbReference type="ARBA" id="ARBA00023268"/>
    </source>
</evidence>
<keyword evidence="6" id="KW-0520">NAD</keyword>
<dbReference type="Gene3D" id="1.10.1040.50">
    <property type="match status" value="1"/>
</dbReference>
<keyword evidence="3" id="KW-0276">Fatty acid metabolism</keyword>
<dbReference type="SUPFAM" id="SSF51735">
    <property type="entry name" value="NAD(P)-binding Rossmann-fold domains"/>
    <property type="match status" value="1"/>
</dbReference>
<dbReference type="InterPro" id="IPR008927">
    <property type="entry name" value="6-PGluconate_DH-like_C_sf"/>
</dbReference>
<name>A0ABU0ZKE2_9ACTN</name>
<dbReference type="EMBL" id="JAVHUY010000022">
    <property type="protein sequence ID" value="MDQ7907448.1"/>
    <property type="molecule type" value="Genomic_DNA"/>
</dbReference>
<accession>A0ABU0ZKE2</accession>
<evidence type="ECO:0000259" key="12">
    <source>
        <dbReference type="Pfam" id="PF02737"/>
    </source>
</evidence>
<protein>
    <submittedName>
        <fullName evidence="13">3-hydroxyacyl-CoA dehydrogenase NAD-binding domain-containing protein</fullName>
    </submittedName>
</protein>
<dbReference type="InterPro" id="IPR029045">
    <property type="entry name" value="ClpP/crotonase-like_dom_sf"/>
</dbReference>
<dbReference type="Gene3D" id="3.40.50.720">
    <property type="entry name" value="NAD(P)-binding Rossmann-like Domain"/>
    <property type="match status" value="1"/>
</dbReference>
<evidence type="ECO:0000313" key="14">
    <source>
        <dbReference type="Proteomes" id="UP001230908"/>
    </source>
</evidence>
<dbReference type="InterPro" id="IPR050136">
    <property type="entry name" value="FA_oxidation_alpha_subunit"/>
</dbReference>
<dbReference type="Pfam" id="PF00725">
    <property type="entry name" value="3HCDH"/>
    <property type="match status" value="1"/>
</dbReference>
<dbReference type="CDD" id="cd06558">
    <property type="entry name" value="crotonase-like"/>
    <property type="match status" value="1"/>
</dbReference>
<dbReference type="PANTHER" id="PTHR43612:SF3">
    <property type="entry name" value="TRIFUNCTIONAL ENZYME SUBUNIT ALPHA, MITOCHONDRIAL"/>
    <property type="match status" value="1"/>
</dbReference>
<keyword evidence="7" id="KW-0443">Lipid metabolism</keyword>
<evidence type="ECO:0000256" key="5">
    <source>
        <dbReference type="ARBA" id="ARBA00023002"/>
    </source>
</evidence>
<keyword evidence="8" id="KW-0456">Lyase</keyword>
<keyword evidence="14" id="KW-1185">Reference proteome</keyword>
<reference evidence="13 14" key="1">
    <citation type="submission" date="2023-08" db="EMBL/GenBank/DDBJ databases">
        <title>Phytohabitans sansha sp. nov., isolated from marine sediment.</title>
        <authorList>
            <person name="Zhao Y."/>
            <person name="Yi K."/>
        </authorList>
    </citation>
    <scope>NUCLEOTIDE SEQUENCE [LARGE SCALE GENOMIC DNA]</scope>
    <source>
        <strain evidence="13 14">ZYX-F-186</strain>
    </source>
</reference>
<dbReference type="PANTHER" id="PTHR43612">
    <property type="entry name" value="TRIFUNCTIONAL ENZYME SUBUNIT ALPHA"/>
    <property type="match status" value="1"/>
</dbReference>
<feature type="domain" description="3-hydroxyacyl-CoA dehydrogenase C-terminal" evidence="11">
    <location>
        <begin position="501"/>
        <end position="601"/>
    </location>
</feature>
<dbReference type="SUPFAM" id="SSF48179">
    <property type="entry name" value="6-phosphogluconate dehydrogenase C-terminal domain-like"/>
    <property type="match status" value="2"/>
</dbReference>
<keyword evidence="4" id="KW-0442">Lipid degradation</keyword>
<evidence type="ECO:0000313" key="13">
    <source>
        <dbReference type="EMBL" id="MDQ7907448.1"/>
    </source>
</evidence>
<evidence type="ECO:0000256" key="8">
    <source>
        <dbReference type="ARBA" id="ARBA00023239"/>
    </source>
</evidence>
<feature type="domain" description="3-hydroxyacyl-CoA dehydrogenase NAD binding" evidence="12">
    <location>
        <begin position="320"/>
        <end position="498"/>
    </location>
</feature>
<comment type="pathway">
    <text evidence="1">Lipid metabolism; fatty acid beta-oxidation.</text>
</comment>
<comment type="caution">
    <text evidence="13">The sequence shown here is derived from an EMBL/GenBank/DDBJ whole genome shotgun (WGS) entry which is preliminary data.</text>
</comment>
<dbReference type="RefSeq" id="WP_308714726.1">
    <property type="nucleotide sequence ID" value="NZ_JAVHUY010000022.1"/>
</dbReference>
<dbReference type="InterPro" id="IPR006108">
    <property type="entry name" value="3HC_DH_C"/>
</dbReference>
<dbReference type="InterPro" id="IPR006176">
    <property type="entry name" value="3-OHacyl-CoA_DH_NAD-bd"/>
</dbReference>
<evidence type="ECO:0000256" key="3">
    <source>
        <dbReference type="ARBA" id="ARBA00022832"/>
    </source>
</evidence>
<keyword evidence="9" id="KW-0511">Multifunctional enzyme</keyword>
<dbReference type="InterPro" id="IPR001753">
    <property type="entry name" value="Enoyl-CoA_hydra/iso"/>
</dbReference>